<name>A0A0J5L1M2_PLUGE</name>
<dbReference type="FunFam" id="3.40.605.10:FF:000004">
    <property type="entry name" value="Aldehyde dehydrogenase"/>
    <property type="match status" value="1"/>
</dbReference>
<dbReference type="Gene3D" id="3.40.605.10">
    <property type="entry name" value="Aldehyde Dehydrogenase, Chain A, domain 1"/>
    <property type="match status" value="1"/>
</dbReference>
<dbReference type="RefSeq" id="WP_048279907.1">
    <property type="nucleotide sequence ID" value="NZ_LDZF01000020.1"/>
</dbReference>
<dbReference type="GO" id="GO:0006081">
    <property type="term" value="P:aldehyde metabolic process"/>
    <property type="evidence" value="ECO:0007669"/>
    <property type="project" value="InterPro"/>
</dbReference>
<dbReference type="PANTHER" id="PTHR43570:SF16">
    <property type="entry name" value="ALDEHYDE DEHYDROGENASE TYPE III, ISOFORM Q"/>
    <property type="match status" value="1"/>
</dbReference>
<dbReference type="InterPro" id="IPR015590">
    <property type="entry name" value="Aldehyde_DH_dom"/>
</dbReference>
<dbReference type="InterPro" id="IPR016163">
    <property type="entry name" value="Ald_DH_C"/>
</dbReference>
<dbReference type="InterPro" id="IPR054920">
    <property type="entry name" value="BenzalDHMdlD"/>
</dbReference>
<dbReference type="Gene3D" id="3.40.309.10">
    <property type="entry name" value="Aldehyde Dehydrogenase, Chain A, domain 2"/>
    <property type="match status" value="1"/>
</dbReference>
<dbReference type="AlphaFoldDB" id="A0A0J5L1M2"/>
<evidence type="ECO:0000256" key="4">
    <source>
        <dbReference type="PIRSR" id="PIRSR036492-1"/>
    </source>
</evidence>
<evidence type="ECO:0000313" key="7">
    <source>
        <dbReference type="Proteomes" id="UP000036196"/>
    </source>
</evidence>
<dbReference type="InterPro" id="IPR012394">
    <property type="entry name" value="Aldehyde_DH_NAD(P)"/>
</dbReference>
<organism evidence="6 7">
    <name type="scientific">Pluralibacter gergoviae</name>
    <name type="common">Enterobacter gergoviae</name>
    <dbReference type="NCBI Taxonomy" id="61647"/>
    <lineage>
        <taxon>Bacteria</taxon>
        <taxon>Pseudomonadati</taxon>
        <taxon>Pseudomonadota</taxon>
        <taxon>Gammaproteobacteria</taxon>
        <taxon>Enterobacterales</taxon>
        <taxon>Enterobacteriaceae</taxon>
        <taxon>Pluralibacter</taxon>
    </lineage>
</organism>
<feature type="active site" evidence="4">
    <location>
        <position position="247"/>
    </location>
</feature>
<dbReference type="Pfam" id="PF00171">
    <property type="entry name" value="Aldedh"/>
    <property type="match status" value="1"/>
</dbReference>
<comment type="caution">
    <text evidence="6">The sequence shown here is derived from an EMBL/GenBank/DDBJ whole genome shotgun (WGS) entry which is preliminary data.</text>
</comment>
<feature type="active site" evidence="4">
    <location>
        <position position="213"/>
    </location>
</feature>
<dbReference type="NCBIfam" id="NF045701">
    <property type="entry name" value="BenzalDHMdlD"/>
    <property type="match status" value="1"/>
</dbReference>
<evidence type="ECO:0000259" key="5">
    <source>
        <dbReference type="Pfam" id="PF00171"/>
    </source>
</evidence>
<dbReference type="Proteomes" id="UP000036196">
    <property type="component" value="Unassembled WGS sequence"/>
</dbReference>
<keyword evidence="7" id="KW-1185">Reference proteome</keyword>
<reference evidence="6 7" key="1">
    <citation type="submission" date="2015-05" db="EMBL/GenBank/DDBJ databases">
        <title>Genome sequences of Pluralibacter gergoviae.</title>
        <authorList>
            <person name="Greninger A.L."/>
            <person name="Miller S."/>
        </authorList>
    </citation>
    <scope>NUCLEOTIDE SEQUENCE [LARGE SCALE GENOMIC DNA]</scope>
    <source>
        <strain evidence="6 7">JS81F13</strain>
    </source>
</reference>
<evidence type="ECO:0000313" key="6">
    <source>
        <dbReference type="EMBL" id="KMK12204.1"/>
    </source>
</evidence>
<proteinExistence type="inferred from homology"/>
<dbReference type="CDD" id="cd07087">
    <property type="entry name" value="ALDH_F3-13-14_CALDH-like"/>
    <property type="match status" value="1"/>
</dbReference>
<dbReference type="InterPro" id="IPR016162">
    <property type="entry name" value="Ald_DH_N"/>
</dbReference>
<comment type="similarity">
    <text evidence="1 3">Belongs to the aldehyde dehydrogenase family.</text>
</comment>
<dbReference type="PATRIC" id="fig|61647.15.peg.2047"/>
<dbReference type="InterPro" id="IPR016160">
    <property type="entry name" value="Ald_DH_CS_CYS"/>
</dbReference>
<sequence>MNSENAIDDIFEQQKAWFYAGKTRDLAVRLAALRKLKEVIFQHRQHIYTALESDLGKTPEIVDRVEIGAVVEEIDSALEGLAQWARDDVFMLSGTLAGSEGRICREPFGVCYVIGPFNYPFNLTLTPLVGAIAAGNAAILKPSEATPETSKIIKKIIDLSFPPAYVAVVEGGRKENELLLAKPFDFYFFTGSPQVGKIVMKAAAEQLAPVVLELGGKCPVVVFDDADIDHLIERLLFAKYLNSGQTCVAPDYLLVPEDRHDEIVSRLTARVAAAYGQQSLGKIVNSRQIQKLAGYLQQTRGNVETGGEYSEATRQFSATVVSRVGWDDALMQEEIFGPILPVVTYRDLTECRENIIRYHARPLALYIFSRDTEKALSFIKTVQSGDAQINDIMTHVLSSELPFGGIGPSGIGKYHGKFSFDIYSHVRSIRTVRAS</sequence>
<evidence type="ECO:0000256" key="1">
    <source>
        <dbReference type="ARBA" id="ARBA00009986"/>
    </source>
</evidence>
<protein>
    <recommendedName>
        <fullName evidence="3">Aldehyde dehydrogenase</fullName>
    </recommendedName>
</protein>
<feature type="domain" description="Aldehyde dehydrogenase" evidence="5">
    <location>
        <begin position="4"/>
        <end position="429"/>
    </location>
</feature>
<dbReference type="PROSITE" id="PS00070">
    <property type="entry name" value="ALDEHYDE_DEHYDR_CYS"/>
    <property type="match status" value="1"/>
</dbReference>
<keyword evidence="2 3" id="KW-0560">Oxidoreductase</keyword>
<dbReference type="GO" id="GO:0005737">
    <property type="term" value="C:cytoplasm"/>
    <property type="evidence" value="ECO:0007669"/>
    <property type="project" value="TreeGrafter"/>
</dbReference>
<dbReference type="eggNOG" id="COG1012">
    <property type="taxonomic scope" value="Bacteria"/>
</dbReference>
<dbReference type="PANTHER" id="PTHR43570">
    <property type="entry name" value="ALDEHYDE DEHYDROGENASE"/>
    <property type="match status" value="1"/>
</dbReference>
<dbReference type="InterPro" id="IPR016161">
    <property type="entry name" value="Ald_DH/histidinol_DH"/>
</dbReference>
<accession>A0A0J5L1M2</accession>
<dbReference type="EMBL" id="LDZF01000020">
    <property type="protein sequence ID" value="KMK12204.1"/>
    <property type="molecule type" value="Genomic_DNA"/>
</dbReference>
<evidence type="ECO:0000256" key="3">
    <source>
        <dbReference type="PIRNR" id="PIRNR036492"/>
    </source>
</evidence>
<gene>
    <name evidence="6" type="ORF">ABW06_17625</name>
</gene>
<dbReference type="PIRSF" id="PIRSF036492">
    <property type="entry name" value="ALDH"/>
    <property type="match status" value="1"/>
</dbReference>
<dbReference type="STRING" id="61647.LG71_16175"/>
<dbReference type="SUPFAM" id="SSF53720">
    <property type="entry name" value="ALDH-like"/>
    <property type="match status" value="1"/>
</dbReference>
<evidence type="ECO:0000256" key="2">
    <source>
        <dbReference type="ARBA" id="ARBA00023002"/>
    </source>
</evidence>
<dbReference type="GO" id="GO:0004029">
    <property type="term" value="F:aldehyde dehydrogenase (NAD+) activity"/>
    <property type="evidence" value="ECO:0007669"/>
    <property type="project" value="TreeGrafter"/>
</dbReference>